<dbReference type="InterPro" id="IPR050345">
    <property type="entry name" value="Aliph_Amidase/BUP"/>
</dbReference>
<keyword evidence="1 3" id="KW-0378">Hydrolase</keyword>
<dbReference type="STRING" id="1194083.BN12_1190011"/>
<dbReference type="InterPro" id="IPR003010">
    <property type="entry name" value="C-N_Hydrolase"/>
</dbReference>
<dbReference type="PROSITE" id="PS50263">
    <property type="entry name" value="CN_HYDROLASE"/>
    <property type="match status" value="1"/>
</dbReference>
<dbReference type="RefSeq" id="WP_048553036.1">
    <property type="nucleotide sequence ID" value="NZ_HF570958.1"/>
</dbReference>
<dbReference type="SUPFAM" id="SSF56317">
    <property type="entry name" value="Carbon-nitrogen hydrolase"/>
    <property type="match status" value="1"/>
</dbReference>
<name>A0A077LWB8_9MICO</name>
<organism evidence="3 4">
    <name type="scientific">Nostocoides japonicum T1-X7</name>
    <dbReference type="NCBI Taxonomy" id="1194083"/>
    <lineage>
        <taxon>Bacteria</taxon>
        <taxon>Bacillati</taxon>
        <taxon>Actinomycetota</taxon>
        <taxon>Actinomycetes</taxon>
        <taxon>Micrococcales</taxon>
        <taxon>Intrasporangiaceae</taxon>
        <taxon>Nostocoides</taxon>
    </lineage>
</organism>
<dbReference type="GO" id="GO:0033388">
    <property type="term" value="P:putrescine biosynthetic process from arginine"/>
    <property type="evidence" value="ECO:0007669"/>
    <property type="project" value="TreeGrafter"/>
</dbReference>
<evidence type="ECO:0000313" key="3">
    <source>
        <dbReference type="EMBL" id="CCH76294.1"/>
    </source>
</evidence>
<gene>
    <name evidence="3" type="ORF">BN12_1190011</name>
</gene>
<dbReference type="Pfam" id="PF00795">
    <property type="entry name" value="CN_hydrolase"/>
    <property type="match status" value="1"/>
</dbReference>
<evidence type="ECO:0000313" key="4">
    <source>
        <dbReference type="Proteomes" id="UP000035721"/>
    </source>
</evidence>
<protein>
    <submittedName>
        <fullName evidence="3">Putative hydrolase</fullName>
    </submittedName>
</protein>
<reference evidence="3 4" key="1">
    <citation type="journal article" date="2013" name="ISME J.">
        <title>A metabolic model for members of the genus Tetrasphaera involved in enhanced biological phosphorus removal.</title>
        <authorList>
            <person name="Kristiansen R."/>
            <person name="Nguyen H.T.T."/>
            <person name="Saunders A.M."/>
            <person name="Nielsen J.L."/>
            <person name="Wimmer R."/>
            <person name="Le V.Q."/>
            <person name="McIlroy S.J."/>
            <person name="Petrovski S."/>
            <person name="Seviour R.J."/>
            <person name="Calteau A."/>
            <person name="Nielsen K.L."/>
            <person name="Nielsen P.H."/>
        </authorList>
    </citation>
    <scope>NUCLEOTIDE SEQUENCE [LARGE SCALE GENOMIC DNA]</scope>
    <source>
        <strain evidence="3 4">T1-X7</strain>
    </source>
</reference>
<keyword evidence="4" id="KW-1185">Reference proteome</keyword>
<dbReference type="Proteomes" id="UP000035721">
    <property type="component" value="Unassembled WGS sequence"/>
</dbReference>
<evidence type="ECO:0000256" key="1">
    <source>
        <dbReference type="ARBA" id="ARBA00022801"/>
    </source>
</evidence>
<dbReference type="AlphaFoldDB" id="A0A077LWB8"/>
<dbReference type="InterPro" id="IPR036526">
    <property type="entry name" value="C-N_Hydrolase_sf"/>
</dbReference>
<proteinExistence type="predicted"/>
<dbReference type="Gene3D" id="3.60.110.10">
    <property type="entry name" value="Carbon-nitrogen hydrolase"/>
    <property type="match status" value="1"/>
</dbReference>
<evidence type="ECO:0000259" key="2">
    <source>
        <dbReference type="PROSITE" id="PS50263"/>
    </source>
</evidence>
<dbReference type="EMBL" id="CAJB01000023">
    <property type="protein sequence ID" value="CCH76294.1"/>
    <property type="molecule type" value="Genomic_DNA"/>
</dbReference>
<dbReference type="CDD" id="cd07197">
    <property type="entry name" value="nitrilase"/>
    <property type="match status" value="1"/>
</dbReference>
<feature type="domain" description="CN hydrolase" evidence="2">
    <location>
        <begin position="5"/>
        <end position="242"/>
    </location>
</feature>
<accession>A0A077LWB8</accession>
<sequence length="294" mass="32079">MSRPLCLALAQAPGRRPDDLEGFGRHASTTLRLFPQTQLLVYPELHLADDDTRPLEGSSVRDSAEPIADGPRHRYLSRLAADLQVWLCPGSVSELGADGHVYNTAVVYSPRGQLVATYRKVFPWRPFEGARPGREFVVFDIPQLGRVGLSICYDAWFPESSRHLAWMGAEIILNVVKTATVDREQEIVLARANATVNQVFVASVNAAGPSGQGHSVLVGPEGTILSELPNATPGILTAVVDLDTVDNARRFGSFGFTRPWSQFLPDDDPIPLPLYQGVISPLTWSAANNRGQKS</sequence>
<dbReference type="PANTHER" id="PTHR43674:SF15">
    <property type="entry name" value="FORMAMIDASE"/>
    <property type="match status" value="1"/>
</dbReference>
<dbReference type="GO" id="GO:0050126">
    <property type="term" value="F:N-carbamoylputrescine amidase activity"/>
    <property type="evidence" value="ECO:0007669"/>
    <property type="project" value="TreeGrafter"/>
</dbReference>
<comment type="caution">
    <text evidence="3">The sequence shown here is derived from an EMBL/GenBank/DDBJ whole genome shotgun (WGS) entry which is preliminary data.</text>
</comment>
<dbReference type="OrthoDB" id="9811121at2"/>
<dbReference type="PANTHER" id="PTHR43674">
    <property type="entry name" value="NITRILASE C965.09-RELATED"/>
    <property type="match status" value="1"/>
</dbReference>